<feature type="compositionally biased region" description="Basic residues" evidence="1">
    <location>
        <begin position="137"/>
        <end position="156"/>
    </location>
</feature>
<feature type="compositionally biased region" description="Low complexity" evidence="1">
    <location>
        <begin position="56"/>
        <end position="65"/>
    </location>
</feature>
<feature type="compositionally biased region" description="Pro residues" evidence="1">
    <location>
        <begin position="66"/>
        <end position="88"/>
    </location>
</feature>
<dbReference type="AlphaFoldDB" id="A0AAV2MU65"/>
<evidence type="ECO:0000313" key="3">
    <source>
        <dbReference type="Proteomes" id="UP001497482"/>
    </source>
</evidence>
<reference evidence="2 3" key="1">
    <citation type="submission" date="2024-04" db="EMBL/GenBank/DDBJ databases">
        <authorList>
            <person name="Waldvogel A.-M."/>
            <person name="Schoenle A."/>
        </authorList>
    </citation>
    <scope>NUCLEOTIDE SEQUENCE [LARGE SCALE GENOMIC DNA]</scope>
</reference>
<protein>
    <submittedName>
        <fullName evidence="2">Uncharacterized protein</fullName>
    </submittedName>
</protein>
<gene>
    <name evidence="2" type="ORF">KC01_LOCUS42545</name>
</gene>
<keyword evidence="3" id="KW-1185">Reference proteome</keyword>
<dbReference type="EMBL" id="OZ035831">
    <property type="protein sequence ID" value="CAL1616843.1"/>
    <property type="molecule type" value="Genomic_DNA"/>
</dbReference>
<accession>A0AAV2MU65</accession>
<dbReference type="Proteomes" id="UP001497482">
    <property type="component" value="Chromosome 9"/>
</dbReference>
<sequence>MTTPTRSQPVRPLSLYRCPLQVILSQPQPPLSAPSDIEHATRPLAWLFSCSNSEASFSDRSSLSRPPRPTPTPSGLPNIPPTEPPHSSPPRAKRTRFPSFLAPSALSPGHGPLLRPPRLRGHKPGPEPALRPTSLHASHKRTRGPPHYTRARKVHPPLRAWSSAPL</sequence>
<organism evidence="2 3">
    <name type="scientific">Knipowitschia caucasica</name>
    <name type="common">Caucasian dwarf goby</name>
    <name type="synonym">Pomatoschistus caucasicus</name>
    <dbReference type="NCBI Taxonomy" id="637954"/>
    <lineage>
        <taxon>Eukaryota</taxon>
        <taxon>Metazoa</taxon>
        <taxon>Chordata</taxon>
        <taxon>Craniata</taxon>
        <taxon>Vertebrata</taxon>
        <taxon>Euteleostomi</taxon>
        <taxon>Actinopterygii</taxon>
        <taxon>Neopterygii</taxon>
        <taxon>Teleostei</taxon>
        <taxon>Neoteleostei</taxon>
        <taxon>Acanthomorphata</taxon>
        <taxon>Gobiaria</taxon>
        <taxon>Gobiiformes</taxon>
        <taxon>Gobioidei</taxon>
        <taxon>Gobiidae</taxon>
        <taxon>Gobiinae</taxon>
        <taxon>Knipowitschia</taxon>
    </lineage>
</organism>
<evidence type="ECO:0000256" key="1">
    <source>
        <dbReference type="SAM" id="MobiDB-lite"/>
    </source>
</evidence>
<name>A0AAV2MU65_KNICA</name>
<proteinExistence type="predicted"/>
<feature type="region of interest" description="Disordered" evidence="1">
    <location>
        <begin position="56"/>
        <end position="166"/>
    </location>
</feature>
<evidence type="ECO:0000313" key="2">
    <source>
        <dbReference type="EMBL" id="CAL1616843.1"/>
    </source>
</evidence>